<sequence length="122" mass="14355">MVQLKIVKAWLKKRHTNGVVAWLRCEKWCPWAIRWTSSSIYDDDDDYIPRDVPKGHLVVYVGENERRFVISVKLLKDPLFKALLDKAREEYDFTASSRLHIPCNENAFLSVVHCDRRSSFCI</sequence>
<protein>
    <submittedName>
        <fullName evidence="2 3">Small auxin-up RNA</fullName>
    </submittedName>
</protein>
<reference evidence="2" key="3">
    <citation type="submission" date="2020-06" db="EMBL/GenBank/DDBJ databases">
        <title>Helianthus annuus Genome sequencing and assembly Release 2.</title>
        <authorList>
            <person name="Gouzy J."/>
            <person name="Langlade N."/>
            <person name="Munos S."/>
        </authorList>
    </citation>
    <scope>NUCLEOTIDE SEQUENCE</scope>
    <source>
        <tissue evidence="2">Leaves</tissue>
    </source>
</reference>
<dbReference type="AlphaFoldDB" id="A0A251SSI4"/>
<dbReference type="Pfam" id="PF02519">
    <property type="entry name" value="Auxin_inducible"/>
    <property type="match status" value="1"/>
</dbReference>
<accession>A0A251SSI4</accession>
<evidence type="ECO:0000313" key="3">
    <source>
        <dbReference type="EMBL" id="OTG01236.1"/>
    </source>
</evidence>
<dbReference type="InParanoid" id="A0A251SSI4"/>
<dbReference type="PANTHER" id="PTHR31374">
    <property type="entry name" value="AUXIN-INDUCED PROTEIN-LIKE-RELATED"/>
    <property type="match status" value="1"/>
</dbReference>
<dbReference type="FunCoup" id="A0A251SSI4">
    <property type="interactions" value="341"/>
</dbReference>
<name>A0A251SSI4_HELAN</name>
<dbReference type="PANTHER" id="PTHR31374:SF9">
    <property type="entry name" value="AUXIN-RESPONSIVE FAMILY PROTEIN"/>
    <property type="match status" value="1"/>
</dbReference>
<dbReference type="EMBL" id="MNCJ02000328">
    <property type="protein sequence ID" value="KAF5773092.1"/>
    <property type="molecule type" value="Genomic_DNA"/>
</dbReference>
<organism evidence="3 4">
    <name type="scientific">Helianthus annuus</name>
    <name type="common">Common sunflower</name>
    <dbReference type="NCBI Taxonomy" id="4232"/>
    <lineage>
        <taxon>Eukaryota</taxon>
        <taxon>Viridiplantae</taxon>
        <taxon>Streptophyta</taxon>
        <taxon>Embryophyta</taxon>
        <taxon>Tracheophyta</taxon>
        <taxon>Spermatophyta</taxon>
        <taxon>Magnoliopsida</taxon>
        <taxon>eudicotyledons</taxon>
        <taxon>Gunneridae</taxon>
        <taxon>Pentapetalae</taxon>
        <taxon>asterids</taxon>
        <taxon>campanulids</taxon>
        <taxon>Asterales</taxon>
        <taxon>Asteraceae</taxon>
        <taxon>Asteroideae</taxon>
        <taxon>Heliantheae alliance</taxon>
        <taxon>Heliantheae</taxon>
        <taxon>Helianthus</taxon>
    </lineage>
</organism>
<gene>
    <name evidence="3" type="ORF">HannXRQ_Chr13g0399891</name>
    <name evidence="2" type="ORF">HanXRQr2_Chr13g0584801</name>
</gene>
<evidence type="ECO:0000313" key="4">
    <source>
        <dbReference type="Proteomes" id="UP000215914"/>
    </source>
</evidence>
<dbReference type="EMBL" id="CM007902">
    <property type="protein sequence ID" value="OTG01236.1"/>
    <property type="molecule type" value="Genomic_DNA"/>
</dbReference>
<dbReference type="Proteomes" id="UP000215914">
    <property type="component" value="Chromosome 13"/>
</dbReference>
<dbReference type="InterPro" id="IPR003676">
    <property type="entry name" value="SAUR_fam"/>
</dbReference>
<reference evidence="3" key="2">
    <citation type="submission" date="2017-02" db="EMBL/GenBank/DDBJ databases">
        <title>Sunflower complete genome.</title>
        <authorList>
            <person name="Langlade N."/>
            <person name="Munos S."/>
        </authorList>
    </citation>
    <scope>NUCLEOTIDE SEQUENCE [LARGE SCALE GENOMIC DNA]</scope>
    <source>
        <tissue evidence="3">Leaves</tissue>
    </source>
</reference>
<dbReference type="Gramene" id="mRNA:HanXRQr2_Chr13g0584801">
    <property type="protein sequence ID" value="CDS:HanXRQr2_Chr13g0584801.1"/>
    <property type="gene ID" value="HanXRQr2_Chr13g0584801"/>
</dbReference>
<evidence type="ECO:0000313" key="2">
    <source>
        <dbReference type="EMBL" id="KAF5773092.1"/>
    </source>
</evidence>
<reference evidence="2 4" key="1">
    <citation type="journal article" date="2017" name="Nature">
        <title>The sunflower genome provides insights into oil metabolism, flowering and Asterid evolution.</title>
        <authorList>
            <person name="Badouin H."/>
            <person name="Gouzy J."/>
            <person name="Grassa C.J."/>
            <person name="Murat F."/>
            <person name="Staton S.E."/>
            <person name="Cottret L."/>
            <person name="Lelandais-Briere C."/>
            <person name="Owens G.L."/>
            <person name="Carrere S."/>
            <person name="Mayjonade B."/>
            <person name="Legrand L."/>
            <person name="Gill N."/>
            <person name="Kane N.C."/>
            <person name="Bowers J.E."/>
            <person name="Hubner S."/>
            <person name="Bellec A."/>
            <person name="Berard A."/>
            <person name="Berges H."/>
            <person name="Blanchet N."/>
            <person name="Boniface M.C."/>
            <person name="Brunel D."/>
            <person name="Catrice O."/>
            <person name="Chaidir N."/>
            <person name="Claudel C."/>
            <person name="Donnadieu C."/>
            <person name="Faraut T."/>
            <person name="Fievet G."/>
            <person name="Helmstetter N."/>
            <person name="King M."/>
            <person name="Knapp S.J."/>
            <person name="Lai Z."/>
            <person name="Le Paslier M.C."/>
            <person name="Lippi Y."/>
            <person name="Lorenzon L."/>
            <person name="Mandel J.R."/>
            <person name="Marage G."/>
            <person name="Marchand G."/>
            <person name="Marquand E."/>
            <person name="Bret-Mestries E."/>
            <person name="Morien E."/>
            <person name="Nambeesan S."/>
            <person name="Nguyen T."/>
            <person name="Pegot-Espagnet P."/>
            <person name="Pouilly N."/>
            <person name="Raftis F."/>
            <person name="Sallet E."/>
            <person name="Schiex T."/>
            <person name="Thomas J."/>
            <person name="Vandecasteele C."/>
            <person name="Vares D."/>
            <person name="Vear F."/>
            <person name="Vautrin S."/>
            <person name="Crespi M."/>
            <person name="Mangin B."/>
            <person name="Burke J.M."/>
            <person name="Salse J."/>
            <person name="Munos S."/>
            <person name="Vincourt P."/>
            <person name="Rieseberg L.H."/>
            <person name="Langlade N.B."/>
        </authorList>
    </citation>
    <scope>NUCLEOTIDE SEQUENCE [LARGE SCALE GENOMIC DNA]</scope>
    <source>
        <strain evidence="4">cv. SF193</strain>
        <tissue evidence="2">Leaves</tissue>
    </source>
</reference>
<evidence type="ECO:0000256" key="1">
    <source>
        <dbReference type="ARBA" id="ARBA00006974"/>
    </source>
</evidence>
<proteinExistence type="inferred from homology"/>
<comment type="similarity">
    <text evidence="1">Belongs to the ARG7 family.</text>
</comment>
<dbReference type="GO" id="GO:0009733">
    <property type="term" value="P:response to auxin"/>
    <property type="evidence" value="ECO:0007669"/>
    <property type="project" value="InterPro"/>
</dbReference>
<keyword evidence="4" id="KW-1185">Reference proteome</keyword>